<dbReference type="SUPFAM" id="SSF50341">
    <property type="entry name" value="CheW-like"/>
    <property type="match status" value="1"/>
</dbReference>
<evidence type="ECO:0000313" key="2">
    <source>
        <dbReference type="EMBL" id="OWZ84312.1"/>
    </source>
</evidence>
<dbReference type="GO" id="GO:0007165">
    <property type="term" value="P:signal transduction"/>
    <property type="evidence" value="ECO:0007669"/>
    <property type="project" value="InterPro"/>
</dbReference>
<dbReference type="PANTHER" id="PTHR22617">
    <property type="entry name" value="CHEMOTAXIS SENSOR HISTIDINE KINASE-RELATED"/>
    <property type="match status" value="1"/>
</dbReference>
<dbReference type="CDD" id="cd00732">
    <property type="entry name" value="CheW"/>
    <property type="match status" value="1"/>
</dbReference>
<proteinExistence type="predicted"/>
<dbReference type="GO" id="GO:0006935">
    <property type="term" value="P:chemotaxis"/>
    <property type="evidence" value="ECO:0007669"/>
    <property type="project" value="InterPro"/>
</dbReference>
<dbReference type="Gene3D" id="2.40.50.180">
    <property type="entry name" value="CheA-289, Domain 4"/>
    <property type="match status" value="1"/>
</dbReference>
<gene>
    <name evidence="2" type="ORF">CDO51_04125</name>
</gene>
<dbReference type="EMBL" id="NIQC01000006">
    <property type="protein sequence ID" value="OWZ84312.1"/>
    <property type="molecule type" value="Genomic_DNA"/>
</dbReference>
<evidence type="ECO:0000259" key="1">
    <source>
        <dbReference type="PROSITE" id="PS50851"/>
    </source>
</evidence>
<dbReference type="InterPro" id="IPR039315">
    <property type="entry name" value="CheW"/>
</dbReference>
<name>A0A226BZU0_9FIRM</name>
<dbReference type="Pfam" id="PF01584">
    <property type="entry name" value="CheW"/>
    <property type="match status" value="1"/>
</dbReference>
<dbReference type="Proteomes" id="UP000214588">
    <property type="component" value="Unassembled WGS sequence"/>
</dbReference>
<dbReference type="SMART" id="SM00260">
    <property type="entry name" value="CheW"/>
    <property type="match status" value="1"/>
</dbReference>
<organism evidence="2 3">
    <name type="scientific">Natranaerobius trueperi</name>
    <dbReference type="NCBI Taxonomy" id="759412"/>
    <lineage>
        <taxon>Bacteria</taxon>
        <taxon>Bacillati</taxon>
        <taxon>Bacillota</taxon>
        <taxon>Clostridia</taxon>
        <taxon>Natranaerobiales</taxon>
        <taxon>Natranaerobiaceae</taxon>
        <taxon>Natranaerobius</taxon>
    </lineage>
</organism>
<dbReference type="PANTHER" id="PTHR22617:SF23">
    <property type="entry name" value="CHEMOTAXIS PROTEIN CHEW"/>
    <property type="match status" value="1"/>
</dbReference>
<dbReference type="PROSITE" id="PS50851">
    <property type="entry name" value="CHEW"/>
    <property type="match status" value="1"/>
</dbReference>
<dbReference type="InterPro" id="IPR036061">
    <property type="entry name" value="CheW-like_dom_sf"/>
</dbReference>
<accession>A0A226BZU0</accession>
<sequence length="154" mass="17209">MSQNTEHQFIVFNLGDEEYGVEILQVQTIERMLDITRVPHAPDFVEGVTNLRGMVVPIIDLRKRLNLPEIEATDETRIITVKIEEVMVGMIVDSASDVVKVPEDAIEPAPSIIGGVESTYLDGVAKMDDRLLILLKLSEVLNKDEVNQIKKINA</sequence>
<reference evidence="2 3" key="1">
    <citation type="submission" date="2017-06" db="EMBL/GenBank/DDBJ databases">
        <title>Draft Genome Sequence of Natranaerobius trueperi halophilic, alkalithermophilic bacteria from soda lakes.</title>
        <authorList>
            <person name="Zhao B."/>
        </authorList>
    </citation>
    <scope>NUCLEOTIDE SEQUENCE [LARGE SCALE GENOMIC DNA]</scope>
    <source>
        <strain evidence="2 3">DSM 18760</strain>
    </source>
</reference>
<dbReference type="InterPro" id="IPR002545">
    <property type="entry name" value="CheW-lke_dom"/>
</dbReference>
<dbReference type="OrthoDB" id="9794382at2"/>
<feature type="domain" description="CheW-like" evidence="1">
    <location>
        <begin position="6"/>
        <end position="146"/>
    </location>
</feature>
<protein>
    <submittedName>
        <fullName evidence="2">Chemotaxis protein CheW</fullName>
    </submittedName>
</protein>
<comment type="caution">
    <text evidence="2">The sequence shown here is derived from an EMBL/GenBank/DDBJ whole genome shotgun (WGS) entry which is preliminary data.</text>
</comment>
<evidence type="ECO:0000313" key="3">
    <source>
        <dbReference type="Proteomes" id="UP000214588"/>
    </source>
</evidence>
<dbReference type="AlphaFoldDB" id="A0A226BZU0"/>
<keyword evidence="3" id="KW-1185">Reference proteome</keyword>
<dbReference type="GO" id="GO:0005829">
    <property type="term" value="C:cytosol"/>
    <property type="evidence" value="ECO:0007669"/>
    <property type="project" value="TreeGrafter"/>
</dbReference>
<dbReference type="Gene3D" id="2.30.30.40">
    <property type="entry name" value="SH3 Domains"/>
    <property type="match status" value="1"/>
</dbReference>